<evidence type="ECO:0000313" key="1">
    <source>
        <dbReference type="EMBL" id="OXS77843.1"/>
    </source>
</evidence>
<gene>
    <name evidence="1" type="ORF">B1B05_09560</name>
    <name evidence="2" type="ORF">SAMN05443094_10465</name>
</gene>
<reference evidence="4" key="2">
    <citation type="submission" date="2017-03" db="EMBL/GenBank/DDBJ databases">
        <title>Bacillus sp. V-88(T) DSM27956, whole genome shotgun sequencing project.</title>
        <authorList>
            <person name="Dastager S.G."/>
            <person name="Neurgaonkar P.S."/>
            <person name="Dharne M.S."/>
        </authorList>
    </citation>
    <scope>NUCLEOTIDE SEQUENCE [LARGE SCALE GENOMIC DNA]</scope>
    <source>
        <strain evidence="4">DSM 25145</strain>
    </source>
</reference>
<reference evidence="2 3" key="1">
    <citation type="submission" date="2017-01" db="EMBL/GenBank/DDBJ databases">
        <authorList>
            <person name="Mah S.A."/>
            <person name="Swanson W.J."/>
            <person name="Moy G.W."/>
            <person name="Vacquier V.D."/>
        </authorList>
    </citation>
    <scope>NUCLEOTIDE SEQUENCE [LARGE SCALE GENOMIC DNA]</scope>
    <source>
        <strain evidence="2 3">NIO-1016</strain>
    </source>
</reference>
<name>A0A1N6W4H8_9BACI</name>
<dbReference type="EMBL" id="FTLX01000004">
    <property type="protein sequence ID" value="SIQ84912.1"/>
    <property type="molecule type" value="Genomic_DNA"/>
</dbReference>
<accession>A0A1N6W4H8</accession>
<evidence type="ECO:0000313" key="3">
    <source>
        <dbReference type="Proteomes" id="UP000186385"/>
    </source>
</evidence>
<proteinExistence type="predicted"/>
<sequence length="187" mass="22091">MYVKVDSLALLNQFNHIWMQCWIEKGYGLENEHRDADRFLIVDNADRKIGTIEFKPYSLHPSNDINAVFPFHQLHMMNEDPQSVVEIDKTAILKEHRGANLARLLSLFVHYSEYYRVNYCVALLERNFYKALRIVYKIPMEQAGEKVYYKGDYVTPTIIFPQKIIQNKENYPWLLAQKSDKKINISS</sequence>
<dbReference type="Proteomes" id="UP000215545">
    <property type="component" value="Unassembled WGS sequence"/>
</dbReference>
<dbReference type="RefSeq" id="WP_052698322.1">
    <property type="nucleotide sequence ID" value="NZ_FTLX01000004.1"/>
</dbReference>
<dbReference type="EMBL" id="MWSK01000004">
    <property type="protein sequence ID" value="OXS77843.1"/>
    <property type="molecule type" value="Genomic_DNA"/>
</dbReference>
<organism evidence="2 3">
    <name type="scientific">Domibacillus enclensis</name>
    <dbReference type="NCBI Taxonomy" id="1017273"/>
    <lineage>
        <taxon>Bacteria</taxon>
        <taxon>Bacillati</taxon>
        <taxon>Bacillota</taxon>
        <taxon>Bacilli</taxon>
        <taxon>Bacillales</taxon>
        <taxon>Bacillaceae</taxon>
        <taxon>Domibacillus</taxon>
    </lineage>
</organism>
<dbReference type="SUPFAM" id="SSF55729">
    <property type="entry name" value="Acyl-CoA N-acyltransferases (Nat)"/>
    <property type="match status" value="1"/>
</dbReference>
<evidence type="ECO:0008006" key="5">
    <source>
        <dbReference type="Google" id="ProtNLM"/>
    </source>
</evidence>
<dbReference type="InterPro" id="IPR016181">
    <property type="entry name" value="Acyl_CoA_acyltransferase"/>
</dbReference>
<dbReference type="AlphaFoldDB" id="A0A1N6W4H8"/>
<evidence type="ECO:0000313" key="4">
    <source>
        <dbReference type="Proteomes" id="UP000215545"/>
    </source>
</evidence>
<protein>
    <recommendedName>
        <fullName evidence="5">N-acetyltransferase domain-containing protein</fullName>
    </recommendedName>
</protein>
<dbReference type="OrthoDB" id="2843259at2"/>
<keyword evidence="4" id="KW-1185">Reference proteome</keyword>
<evidence type="ECO:0000313" key="2">
    <source>
        <dbReference type="EMBL" id="SIQ84912.1"/>
    </source>
</evidence>
<reference evidence="1" key="3">
    <citation type="submission" date="2017-03" db="EMBL/GenBank/DDBJ databases">
        <authorList>
            <person name="Dastager S.G."/>
            <person name="Neurgaonkar P.S."/>
            <person name="Dharne M.S."/>
        </authorList>
    </citation>
    <scope>NUCLEOTIDE SEQUENCE</scope>
    <source>
        <strain evidence="1">DSM 25145</strain>
    </source>
</reference>
<dbReference type="Proteomes" id="UP000186385">
    <property type="component" value="Unassembled WGS sequence"/>
</dbReference>
<dbReference type="Gene3D" id="3.40.630.30">
    <property type="match status" value="1"/>
</dbReference>
<dbReference type="STRING" id="1017273.SAMN05443094_10465"/>